<dbReference type="GO" id="GO:0043565">
    <property type="term" value="F:sequence-specific DNA binding"/>
    <property type="evidence" value="ECO:0007669"/>
    <property type="project" value="InterPro"/>
</dbReference>
<dbReference type="EMBL" id="LZLC01000266">
    <property type="protein sequence ID" value="OBJ35441.1"/>
    <property type="molecule type" value="Genomic_DNA"/>
</dbReference>
<feature type="domain" description="HTH araC/xylS-type" evidence="4">
    <location>
        <begin position="216"/>
        <end position="317"/>
    </location>
</feature>
<gene>
    <name evidence="5" type="ORF">A5630_09410</name>
</gene>
<name>A0A1A3GJ45_MYCMU</name>
<keyword evidence="1" id="KW-0805">Transcription regulation</keyword>
<dbReference type="PANTHER" id="PTHR46796:SF12">
    <property type="entry name" value="HTH-TYPE DNA-BINDING TRANSCRIPTIONAL ACTIVATOR EUTR"/>
    <property type="match status" value="1"/>
</dbReference>
<sequence>MDTGIFESEDLGATEEFLGRRYAKMRLQTDDDDQTLLRHERQRAGTVSIDELHFTYSVGYAVNPLERVCICRMHSGVLEQDVIGEPSDAFTAGDVTLLAPPELPYTGRLSHAHYDLTMFDPALLNRVASTGPSRRTQPVRLVGHRPVSAAAGRQLGALIGYLRDHVLPSPEARTSELVAATAAQHLAASVLAALPNTATTEPTPVDRRDSNEPLLRRAIAFIDENAHRDIALSDIAEAIYVTPRAVQYMFRRHLDTTPMQYLRTARLHRAHSELLAGDVATTTVSAVALRWGFAHTGRFAVTYRQTFGCSPHQTLRS</sequence>
<dbReference type="Gene3D" id="1.10.10.60">
    <property type="entry name" value="Homeodomain-like"/>
    <property type="match status" value="1"/>
</dbReference>
<accession>A0A1A3GJ45</accession>
<evidence type="ECO:0000256" key="2">
    <source>
        <dbReference type="ARBA" id="ARBA00023125"/>
    </source>
</evidence>
<protein>
    <submittedName>
        <fullName evidence="5">AraC family transcriptional regulator</fullName>
    </submittedName>
</protein>
<dbReference type="AlphaFoldDB" id="A0A1A3GJ45"/>
<proteinExistence type="predicted"/>
<dbReference type="PANTHER" id="PTHR46796">
    <property type="entry name" value="HTH-TYPE TRANSCRIPTIONAL ACTIVATOR RHAS-RELATED"/>
    <property type="match status" value="1"/>
</dbReference>
<dbReference type="InterPro" id="IPR009057">
    <property type="entry name" value="Homeodomain-like_sf"/>
</dbReference>
<comment type="caution">
    <text evidence="5">The sequence shown here is derived from an EMBL/GenBank/DDBJ whole genome shotgun (WGS) entry which is preliminary data.</text>
</comment>
<dbReference type="InterPro" id="IPR018062">
    <property type="entry name" value="HTH_AraC-typ_CS"/>
</dbReference>
<dbReference type="PROSITE" id="PS01124">
    <property type="entry name" value="HTH_ARAC_FAMILY_2"/>
    <property type="match status" value="1"/>
</dbReference>
<evidence type="ECO:0000313" key="6">
    <source>
        <dbReference type="Proteomes" id="UP000093898"/>
    </source>
</evidence>
<dbReference type="Proteomes" id="UP000093898">
    <property type="component" value="Unassembled WGS sequence"/>
</dbReference>
<keyword evidence="2" id="KW-0238">DNA-binding</keyword>
<evidence type="ECO:0000256" key="1">
    <source>
        <dbReference type="ARBA" id="ARBA00023015"/>
    </source>
</evidence>
<evidence type="ECO:0000313" key="5">
    <source>
        <dbReference type="EMBL" id="OBJ35441.1"/>
    </source>
</evidence>
<dbReference type="InterPro" id="IPR050204">
    <property type="entry name" value="AraC_XylS_family_regulators"/>
</dbReference>
<dbReference type="GO" id="GO:0003700">
    <property type="term" value="F:DNA-binding transcription factor activity"/>
    <property type="evidence" value="ECO:0007669"/>
    <property type="project" value="InterPro"/>
</dbReference>
<dbReference type="Pfam" id="PF12833">
    <property type="entry name" value="HTH_18"/>
    <property type="match status" value="1"/>
</dbReference>
<organism evidence="5 6">
    <name type="scientific">Mycolicibacterium mucogenicum</name>
    <name type="common">Mycobacterium mucogenicum</name>
    <dbReference type="NCBI Taxonomy" id="56689"/>
    <lineage>
        <taxon>Bacteria</taxon>
        <taxon>Bacillati</taxon>
        <taxon>Actinomycetota</taxon>
        <taxon>Actinomycetes</taxon>
        <taxon>Mycobacteriales</taxon>
        <taxon>Mycobacteriaceae</taxon>
        <taxon>Mycolicibacterium</taxon>
    </lineage>
</organism>
<evidence type="ECO:0000259" key="4">
    <source>
        <dbReference type="PROSITE" id="PS01124"/>
    </source>
</evidence>
<keyword evidence="3" id="KW-0804">Transcription</keyword>
<dbReference type="PROSITE" id="PS00041">
    <property type="entry name" value="HTH_ARAC_FAMILY_1"/>
    <property type="match status" value="1"/>
</dbReference>
<dbReference type="OrthoDB" id="5464689at2"/>
<dbReference type="InterPro" id="IPR018060">
    <property type="entry name" value="HTH_AraC"/>
</dbReference>
<dbReference type="SUPFAM" id="SSF46689">
    <property type="entry name" value="Homeodomain-like"/>
    <property type="match status" value="2"/>
</dbReference>
<dbReference type="SMART" id="SM00342">
    <property type="entry name" value="HTH_ARAC"/>
    <property type="match status" value="1"/>
</dbReference>
<evidence type="ECO:0000256" key="3">
    <source>
        <dbReference type="ARBA" id="ARBA00023163"/>
    </source>
</evidence>
<reference evidence="5 6" key="1">
    <citation type="submission" date="2016-06" db="EMBL/GenBank/DDBJ databases">
        <authorList>
            <person name="Kjaerup R.B."/>
            <person name="Dalgaard T.S."/>
            <person name="Juul-Madsen H.R."/>
        </authorList>
    </citation>
    <scope>NUCLEOTIDE SEQUENCE [LARGE SCALE GENOMIC DNA]</scope>
    <source>
        <strain evidence="5 6">1127319.6</strain>
    </source>
</reference>